<evidence type="ECO:0000256" key="1">
    <source>
        <dbReference type="SAM" id="MobiDB-lite"/>
    </source>
</evidence>
<dbReference type="Proteomes" id="UP000499080">
    <property type="component" value="Unassembled WGS sequence"/>
</dbReference>
<reference evidence="2 3" key="1">
    <citation type="journal article" date="2019" name="Sci. Rep.">
        <title>Orb-weaving spider Araneus ventricosus genome elucidates the spidroin gene catalogue.</title>
        <authorList>
            <person name="Kono N."/>
            <person name="Nakamura H."/>
            <person name="Ohtoshi R."/>
            <person name="Moran D.A.P."/>
            <person name="Shinohara A."/>
            <person name="Yoshida Y."/>
            <person name="Fujiwara M."/>
            <person name="Mori M."/>
            <person name="Tomita M."/>
            <person name="Arakawa K."/>
        </authorList>
    </citation>
    <scope>NUCLEOTIDE SEQUENCE [LARGE SCALE GENOMIC DNA]</scope>
</reference>
<gene>
    <name evidence="2" type="ORF">AVEN_68931_1</name>
</gene>
<protein>
    <submittedName>
        <fullName evidence="2">Uncharacterized protein</fullName>
    </submittedName>
</protein>
<proteinExistence type="predicted"/>
<comment type="caution">
    <text evidence="2">The sequence shown here is derived from an EMBL/GenBank/DDBJ whole genome shotgun (WGS) entry which is preliminary data.</text>
</comment>
<feature type="compositionally biased region" description="Basic residues" evidence="1">
    <location>
        <begin position="21"/>
        <end position="34"/>
    </location>
</feature>
<keyword evidence="3" id="KW-1185">Reference proteome</keyword>
<feature type="region of interest" description="Disordered" evidence="1">
    <location>
        <begin position="1"/>
        <end position="71"/>
    </location>
</feature>
<feature type="compositionally biased region" description="Polar residues" evidence="1">
    <location>
        <begin position="1"/>
        <end position="13"/>
    </location>
</feature>
<name>A0A4Y2HJ07_ARAVE</name>
<organism evidence="2 3">
    <name type="scientific">Araneus ventricosus</name>
    <name type="common">Orbweaver spider</name>
    <name type="synonym">Epeira ventricosa</name>
    <dbReference type="NCBI Taxonomy" id="182803"/>
    <lineage>
        <taxon>Eukaryota</taxon>
        <taxon>Metazoa</taxon>
        <taxon>Ecdysozoa</taxon>
        <taxon>Arthropoda</taxon>
        <taxon>Chelicerata</taxon>
        <taxon>Arachnida</taxon>
        <taxon>Araneae</taxon>
        <taxon>Araneomorphae</taxon>
        <taxon>Entelegynae</taxon>
        <taxon>Araneoidea</taxon>
        <taxon>Araneidae</taxon>
        <taxon>Araneus</taxon>
    </lineage>
</organism>
<dbReference type="AlphaFoldDB" id="A0A4Y2HJ07"/>
<dbReference type="EMBL" id="BGPR01001956">
    <property type="protein sequence ID" value="GBM65003.1"/>
    <property type="molecule type" value="Genomic_DNA"/>
</dbReference>
<sequence length="103" mass="11433">MKFKSSFQPNLGSFSPLFSLRSRHTTRPPSRRKAPSPFTSLPLGKEDSLSKTAQNPRLGSSGTASSEHSRQDGTVLLLPSWRLFVAGQEKLKIHLIEKLNICN</sequence>
<feature type="compositionally biased region" description="Polar residues" evidence="1">
    <location>
        <begin position="50"/>
        <end position="66"/>
    </location>
</feature>
<accession>A0A4Y2HJ07</accession>
<evidence type="ECO:0000313" key="2">
    <source>
        <dbReference type="EMBL" id="GBM65003.1"/>
    </source>
</evidence>
<evidence type="ECO:0000313" key="3">
    <source>
        <dbReference type="Proteomes" id="UP000499080"/>
    </source>
</evidence>